<keyword evidence="2" id="KW-1185">Reference proteome</keyword>
<dbReference type="STRING" id="742817.HMPREF9449_02124"/>
<proteinExistence type="predicted"/>
<reference evidence="1 2" key="1">
    <citation type="submission" date="2012-01" db="EMBL/GenBank/DDBJ databases">
        <title>The Genome Sequence of Odoribacter laneus YIT 12061.</title>
        <authorList>
            <consortium name="The Broad Institute Genome Sequencing Platform"/>
            <person name="Earl A."/>
            <person name="Ward D."/>
            <person name="Feldgarden M."/>
            <person name="Gevers D."/>
            <person name="Morotomi M."/>
            <person name="Young S.K."/>
            <person name="Zeng Q."/>
            <person name="Gargeya S."/>
            <person name="Fitzgerald M."/>
            <person name="Haas B."/>
            <person name="Abouelleil A."/>
            <person name="Alvarado L."/>
            <person name="Arachchi H.M."/>
            <person name="Berlin A."/>
            <person name="Chapman S.B."/>
            <person name="Gearin G."/>
            <person name="Goldberg J."/>
            <person name="Griggs A."/>
            <person name="Gujja S."/>
            <person name="Hansen M."/>
            <person name="Heiman D."/>
            <person name="Howarth C."/>
            <person name="Larimer J."/>
            <person name="Lui A."/>
            <person name="MacDonald P.J.P."/>
            <person name="McCowen C."/>
            <person name="Montmayeur A."/>
            <person name="Murphy C."/>
            <person name="Neiman D."/>
            <person name="Pearson M."/>
            <person name="Priest M."/>
            <person name="Roberts A."/>
            <person name="Saif S."/>
            <person name="Shea T."/>
            <person name="Sisk P."/>
            <person name="Stolte C."/>
            <person name="Sykes S."/>
            <person name="Wortman J."/>
            <person name="Nusbaum C."/>
            <person name="Birren B."/>
        </authorList>
    </citation>
    <scope>NUCLEOTIDE SEQUENCE [LARGE SCALE GENOMIC DNA]</scope>
    <source>
        <strain evidence="1 2">YIT 12061</strain>
    </source>
</reference>
<dbReference type="Proteomes" id="UP000004892">
    <property type="component" value="Unassembled WGS sequence"/>
</dbReference>
<evidence type="ECO:0000313" key="2">
    <source>
        <dbReference type="Proteomes" id="UP000004892"/>
    </source>
</evidence>
<dbReference type="EMBL" id="ADMC01000025">
    <property type="protein sequence ID" value="EHP46507.1"/>
    <property type="molecule type" value="Genomic_DNA"/>
</dbReference>
<comment type="caution">
    <text evidence="1">The sequence shown here is derived from an EMBL/GenBank/DDBJ whole genome shotgun (WGS) entry which is preliminary data.</text>
</comment>
<sequence length="66" mass="7603">MADPDFPKSCFVSQGEEYILRKNNLPSPPLTLSLFFSLNFGKRALKKPENKKLRKTSLKTKSKFLK</sequence>
<name>H1DI95_9BACT</name>
<dbReference type="AlphaFoldDB" id="H1DI95"/>
<accession>H1DI95</accession>
<dbReference type="HOGENOM" id="CLU_2826894_0_0_10"/>
<gene>
    <name evidence="1" type="ORF">HMPREF9449_02124</name>
</gene>
<protein>
    <submittedName>
        <fullName evidence="1">Uncharacterized protein</fullName>
    </submittedName>
</protein>
<evidence type="ECO:0000313" key="1">
    <source>
        <dbReference type="EMBL" id="EHP46507.1"/>
    </source>
</evidence>
<organism evidence="1 2">
    <name type="scientific">Odoribacter laneus YIT 12061</name>
    <dbReference type="NCBI Taxonomy" id="742817"/>
    <lineage>
        <taxon>Bacteria</taxon>
        <taxon>Pseudomonadati</taxon>
        <taxon>Bacteroidota</taxon>
        <taxon>Bacteroidia</taxon>
        <taxon>Bacteroidales</taxon>
        <taxon>Odoribacteraceae</taxon>
        <taxon>Odoribacter</taxon>
    </lineage>
</organism>